<accession>A0A1D2YXI6</accession>
<protein>
    <submittedName>
        <fullName evidence="3">Aminodeoxychorismate synthase component I</fullName>
    </submittedName>
</protein>
<sequence length="479" mass="54382">MPIGIKKKFVTFDPIKLFQKVNSNGEYSFIFESGRIGRYTYIGGDPVLVIKGKDYQIAKINRAGDEVIYYGNPLEILKGVMDGFSVPKIKELPKFFGGAIGYLSYDMGKYFEKLPEIATDDVKVPDLYLMIIDKVWIYDNQEQELHYVELVHFEDGDSLKEIYDFQLKKLLQVWDDTLSNIDENTSNIKIYNGKVDRSIISTSFTEEGFIDAVKKVQDYIAQGDVFQVNLSVRQSRRLNSDGFNIYQHLRLINPSPYMGYIKFPDVQLVSGSPELLIEVSDGYIQTRPIAGTRPRGRDEHEDEMLVKDLLGNEKETAEHVMLVDLERNDLGRVCKFGTVKVNEFMVVEKYSHVMHIVSNVIGQIDDKKDIYDCIRATFPGGTITGAPKIRTMEIIEELEPVKRGPYTGSMGWISFSGDLELNILIRTLLVKDGVGYIQAGAGIVIDSIPKNEYIESLNKAEALWRAVESSEKAIKETRP</sequence>
<dbReference type="PANTHER" id="PTHR11236:SF41">
    <property type="entry name" value="AMINODEOXYCHORISMATE SYNTHASE COMPONENT 1"/>
    <property type="match status" value="1"/>
</dbReference>
<dbReference type="InterPro" id="IPR019999">
    <property type="entry name" value="Anth_synth_I-like"/>
</dbReference>
<dbReference type="Proteomes" id="UP000243739">
    <property type="component" value="Unassembled WGS sequence"/>
</dbReference>
<dbReference type="Gene3D" id="3.60.120.10">
    <property type="entry name" value="Anthranilate synthase"/>
    <property type="match status" value="1"/>
</dbReference>
<dbReference type="PANTHER" id="PTHR11236">
    <property type="entry name" value="AMINOBENZOATE/ANTHRANILATE SYNTHASE"/>
    <property type="match status" value="1"/>
</dbReference>
<proteinExistence type="predicted"/>
<dbReference type="InterPro" id="IPR005801">
    <property type="entry name" value="ADC_synthase"/>
</dbReference>
<name>A0A1D2YXI6_9BACI</name>
<dbReference type="PRINTS" id="PR00095">
    <property type="entry name" value="ANTSNTHASEI"/>
</dbReference>
<dbReference type="AlphaFoldDB" id="A0A1D2YXI6"/>
<keyword evidence="4" id="KW-1185">Reference proteome</keyword>
<dbReference type="GO" id="GO:0000162">
    <property type="term" value="P:L-tryptophan biosynthetic process"/>
    <property type="evidence" value="ECO:0007669"/>
    <property type="project" value="TreeGrafter"/>
</dbReference>
<evidence type="ECO:0000313" key="4">
    <source>
        <dbReference type="Proteomes" id="UP000243739"/>
    </source>
</evidence>
<dbReference type="Pfam" id="PF04715">
    <property type="entry name" value="Anth_synt_I_N"/>
    <property type="match status" value="1"/>
</dbReference>
<dbReference type="STRING" id="337097.BHF71_05295"/>
<gene>
    <name evidence="3" type="ORF">BHF71_05295</name>
</gene>
<feature type="domain" description="Chorismate-utilising enzyme C-terminal" evidence="1">
    <location>
        <begin position="206"/>
        <end position="459"/>
    </location>
</feature>
<dbReference type="InterPro" id="IPR006805">
    <property type="entry name" value="Anth_synth_I_N"/>
</dbReference>
<evidence type="ECO:0000313" key="3">
    <source>
        <dbReference type="EMBL" id="OEG00327.1"/>
    </source>
</evidence>
<feature type="domain" description="Anthranilate synthase component I N-terminal" evidence="2">
    <location>
        <begin position="12"/>
        <end position="146"/>
    </location>
</feature>
<organism evidence="3 4">
    <name type="scientific">Vulcanibacillus modesticaldus</name>
    <dbReference type="NCBI Taxonomy" id="337097"/>
    <lineage>
        <taxon>Bacteria</taxon>
        <taxon>Bacillati</taxon>
        <taxon>Bacillota</taxon>
        <taxon>Bacilli</taxon>
        <taxon>Bacillales</taxon>
        <taxon>Bacillaceae</taxon>
        <taxon>Vulcanibacillus</taxon>
    </lineage>
</organism>
<comment type="caution">
    <text evidence="3">The sequence shown here is derived from an EMBL/GenBank/DDBJ whole genome shotgun (WGS) entry which is preliminary data.</text>
</comment>
<reference evidence="3 4" key="1">
    <citation type="submission" date="2016-09" db="EMBL/GenBank/DDBJ databases">
        <title>Draft genome sequence for the type strain of Vulcanibacillus modesticaldus BR, a strictly anaerobic, moderately thermophilic, and nitrate-reducing bacterium from deep sea-hydrothermal vents of the Mid-Atlantic Ridge.</title>
        <authorList>
            <person name="Abin C.A."/>
            <person name="Hollibaugh J.T."/>
        </authorList>
    </citation>
    <scope>NUCLEOTIDE SEQUENCE [LARGE SCALE GENOMIC DNA]</scope>
    <source>
        <strain evidence="3 4">BR</strain>
    </source>
</reference>
<evidence type="ECO:0000259" key="1">
    <source>
        <dbReference type="Pfam" id="PF00425"/>
    </source>
</evidence>
<evidence type="ECO:0000259" key="2">
    <source>
        <dbReference type="Pfam" id="PF04715"/>
    </source>
</evidence>
<dbReference type="Pfam" id="PF00425">
    <property type="entry name" value="Chorismate_bind"/>
    <property type="match status" value="1"/>
</dbReference>
<dbReference type="SUPFAM" id="SSF56322">
    <property type="entry name" value="ADC synthase"/>
    <property type="match status" value="1"/>
</dbReference>
<dbReference type="EMBL" id="MIJF01000003">
    <property type="protein sequence ID" value="OEG00327.1"/>
    <property type="molecule type" value="Genomic_DNA"/>
</dbReference>
<dbReference type="InterPro" id="IPR015890">
    <property type="entry name" value="Chorismate_C"/>
</dbReference>